<dbReference type="OrthoDB" id="2750929at2759"/>
<comment type="caution">
    <text evidence="1">The sequence shown here is derived from an EMBL/GenBank/DDBJ whole genome shotgun (WGS) entry which is preliminary data.</text>
</comment>
<protein>
    <submittedName>
        <fullName evidence="1">Uncharacterized protein</fullName>
    </submittedName>
</protein>
<dbReference type="Proteomes" id="UP000320762">
    <property type="component" value="Unassembled WGS sequence"/>
</dbReference>
<keyword evidence="2" id="KW-1185">Reference proteome</keyword>
<evidence type="ECO:0000313" key="2">
    <source>
        <dbReference type="Proteomes" id="UP000320762"/>
    </source>
</evidence>
<organism evidence="1 2">
    <name type="scientific">Schizophyllum amplum</name>
    <dbReference type="NCBI Taxonomy" id="97359"/>
    <lineage>
        <taxon>Eukaryota</taxon>
        <taxon>Fungi</taxon>
        <taxon>Dikarya</taxon>
        <taxon>Basidiomycota</taxon>
        <taxon>Agaricomycotina</taxon>
        <taxon>Agaricomycetes</taxon>
        <taxon>Agaricomycetidae</taxon>
        <taxon>Agaricales</taxon>
        <taxon>Schizophyllaceae</taxon>
        <taxon>Schizophyllum</taxon>
    </lineage>
</organism>
<evidence type="ECO:0000313" key="1">
    <source>
        <dbReference type="EMBL" id="TRM58866.1"/>
    </source>
</evidence>
<gene>
    <name evidence="1" type="ORF">BD626DRAFT_509864</name>
</gene>
<reference evidence="1 2" key="1">
    <citation type="journal article" date="2019" name="New Phytol.">
        <title>Comparative genomics reveals unique wood-decay strategies and fruiting body development in the Schizophyllaceae.</title>
        <authorList>
            <person name="Almasi E."/>
            <person name="Sahu N."/>
            <person name="Krizsan K."/>
            <person name="Balint B."/>
            <person name="Kovacs G.M."/>
            <person name="Kiss B."/>
            <person name="Cseklye J."/>
            <person name="Drula E."/>
            <person name="Henrissat B."/>
            <person name="Nagy I."/>
            <person name="Chovatia M."/>
            <person name="Adam C."/>
            <person name="LaButti K."/>
            <person name="Lipzen A."/>
            <person name="Riley R."/>
            <person name="Grigoriev I.V."/>
            <person name="Nagy L.G."/>
        </authorList>
    </citation>
    <scope>NUCLEOTIDE SEQUENCE [LARGE SCALE GENOMIC DNA]</scope>
    <source>
        <strain evidence="1 2">NL-1724</strain>
    </source>
</reference>
<name>A0A550C2B8_9AGAR</name>
<accession>A0A550C2B8</accession>
<dbReference type="EMBL" id="VDMD01000032">
    <property type="protein sequence ID" value="TRM58866.1"/>
    <property type="molecule type" value="Genomic_DNA"/>
</dbReference>
<sequence length="619" mass="69684">MWPRSCTRFRFARCRLPARYDEHRSSSISHRIPSSAAPGIVSKPPARFVFTTSLTKPLRIRTLSPAKLTDTEALDISGKSEPRIHTPFGLLRLPYYYHLGDHRFPPGTSGFLYFTSPPADPSIRFRIVHGGNPADFDNGRDLLLPDGVTPWCVSRKTFTRAKKAAALGQLIAYEGLAGGGTSSARWPYSLDPARVIPLNIVTLSGRSPYVYLPQGTIQLCYIDKNKDDFPEGTRGFLYFDIASLSVRFRVAHESMDFAKGSDLLLRDGRTPWRIPLYRVASGQMYAPLRQQLLLDGLVSERQLLSRTFVVSTLDCTRLTDTDWLDLSGMAAPTISVQERCVLEVQSTSRSRFPSHARGFLYWHVPKDDPYGAEVRFRCAESLEHFLQGHDLWTPELEQPWSIRLRGLAQQTTSHSQRLLAYLKQAGLVDESLIEHHAKTVVTHMHDVLLVRFCVGSLSVGLRAGALSCTILFQGMPWVNVCNGAALARLVVLKDTETTIVLGLRVVTLLDGPRMISDGKAPRDLLPSDELARDLLARSVLPEADQLIYGRGYNHSSGRTHSWKKVRSLVVRKSSKEGRVLMKIMEHSGDDMDRPSGVDMYRQRVHRGLYAQRLYRRRYA</sequence>
<proteinExistence type="predicted"/>
<dbReference type="AlphaFoldDB" id="A0A550C2B8"/>